<sequence>FQYCAATITGNLIENNHADYYGGGIHLRQWSNGLIEDNDIIGNDSKLGAGIHITFTSSPTLRDNLIQANTVGHVDLGGGGIYVYYYSNPLIERNLITQNKSTKRAN</sequence>
<dbReference type="InterPro" id="IPR011050">
    <property type="entry name" value="Pectin_lyase_fold/virulence"/>
</dbReference>
<dbReference type="InterPro" id="IPR006626">
    <property type="entry name" value="PbH1"/>
</dbReference>
<dbReference type="AlphaFoldDB" id="X1Q8Y7"/>
<dbReference type="SUPFAM" id="SSF51126">
    <property type="entry name" value="Pectin lyase-like"/>
    <property type="match status" value="1"/>
</dbReference>
<feature type="non-terminal residue" evidence="2">
    <location>
        <position position="106"/>
    </location>
</feature>
<evidence type="ECO:0000259" key="1">
    <source>
        <dbReference type="Pfam" id="PF13229"/>
    </source>
</evidence>
<feature type="domain" description="Right handed beta helix" evidence="1">
    <location>
        <begin position="4"/>
        <end position="100"/>
    </location>
</feature>
<protein>
    <recommendedName>
        <fullName evidence="1">Right handed beta helix domain-containing protein</fullName>
    </recommendedName>
</protein>
<proteinExistence type="predicted"/>
<dbReference type="Pfam" id="PF13229">
    <property type="entry name" value="Beta_helix"/>
    <property type="match status" value="1"/>
</dbReference>
<comment type="caution">
    <text evidence="2">The sequence shown here is derived from an EMBL/GenBank/DDBJ whole genome shotgun (WGS) entry which is preliminary data.</text>
</comment>
<gene>
    <name evidence="2" type="ORF">S06H3_65007</name>
</gene>
<evidence type="ECO:0000313" key="2">
    <source>
        <dbReference type="EMBL" id="GAI64693.1"/>
    </source>
</evidence>
<dbReference type="InterPro" id="IPR012334">
    <property type="entry name" value="Pectin_lyas_fold"/>
</dbReference>
<dbReference type="Gene3D" id="2.160.20.10">
    <property type="entry name" value="Single-stranded right-handed beta-helix, Pectin lyase-like"/>
    <property type="match status" value="1"/>
</dbReference>
<dbReference type="EMBL" id="BARV01043604">
    <property type="protein sequence ID" value="GAI64693.1"/>
    <property type="molecule type" value="Genomic_DNA"/>
</dbReference>
<dbReference type="SMART" id="SM00710">
    <property type="entry name" value="PbH1"/>
    <property type="match status" value="3"/>
</dbReference>
<reference evidence="2" key="1">
    <citation type="journal article" date="2014" name="Front. Microbiol.">
        <title>High frequency of phylogenetically diverse reductive dehalogenase-homologous genes in deep subseafloor sedimentary metagenomes.</title>
        <authorList>
            <person name="Kawai M."/>
            <person name="Futagami T."/>
            <person name="Toyoda A."/>
            <person name="Takaki Y."/>
            <person name="Nishi S."/>
            <person name="Hori S."/>
            <person name="Arai W."/>
            <person name="Tsubouchi T."/>
            <person name="Morono Y."/>
            <person name="Uchiyama I."/>
            <person name="Ito T."/>
            <person name="Fujiyama A."/>
            <person name="Inagaki F."/>
            <person name="Takami H."/>
        </authorList>
    </citation>
    <scope>NUCLEOTIDE SEQUENCE</scope>
    <source>
        <strain evidence="2">Expedition CK06-06</strain>
    </source>
</reference>
<accession>X1Q8Y7</accession>
<organism evidence="2">
    <name type="scientific">marine sediment metagenome</name>
    <dbReference type="NCBI Taxonomy" id="412755"/>
    <lineage>
        <taxon>unclassified sequences</taxon>
        <taxon>metagenomes</taxon>
        <taxon>ecological metagenomes</taxon>
    </lineage>
</organism>
<name>X1Q8Y7_9ZZZZ</name>
<feature type="non-terminal residue" evidence="2">
    <location>
        <position position="1"/>
    </location>
</feature>
<dbReference type="InterPro" id="IPR039448">
    <property type="entry name" value="Beta_helix"/>
</dbReference>